<dbReference type="GO" id="GO:0030030">
    <property type="term" value="P:cell projection organization"/>
    <property type="evidence" value="ECO:0007669"/>
    <property type="project" value="UniProtKB-KW"/>
</dbReference>
<dbReference type="RefSeq" id="XP_027433561.1">
    <property type="nucleotide sequence ID" value="XM_027577760.2"/>
</dbReference>
<evidence type="ECO:0000256" key="8">
    <source>
        <dbReference type="ARBA" id="ARBA00022794"/>
    </source>
</evidence>
<protein>
    <recommendedName>
        <fullName evidence="5">Transmembrane protein 138</fullName>
    </recommendedName>
</protein>
<reference evidence="17" key="1">
    <citation type="submission" date="2025-08" db="UniProtKB">
        <authorList>
            <consortium name="RefSeq"/>
        </authorList>
    </citation>
    <scope>IDENTIFICATION</scope>
    <source>
        <tissue evidence="17">Blood</tissue>
    </source>
</reference>
<evidence type="ECO:0000256" key="4">
    <source>
        <dbReference type="ARBA" id="ARBA00010572"/>
    </source>
</evidence>
<accession>A0A6J2BRA5</accession>
<proteinExistence type="inferred from homology"/>
<comment type="function">
    <text evidence="1">Required for ciliogenesis.</text>
</comment>
<evidence type="ECO:0000256" key="7">
    <source>
        <dbReference type="ARBA" id="ARBA00022692"/>
    </source>
</evidence>
<dbReference type="Pfam" id="PF14935">
    <property type="entry name" value="TMEM138"/>
    <property type="match status" value="1"/>
</dbReference>
<sequence length="162" mass="18831">MLQTSNYSLVLSLQFLLLSYDLFVNSFSELLRMAPVIQLVLFIIQDIAILFNIIIIFLMFFNTFVFQAGLVNLLFHKFKGTIILTAVYFALSISLHVWVMNLRWKNSNRFVWTDGLQTLFVFQRLERHRERRSTSRGSGRGRSRLPTSREPDAGLDPRTLGP</sequence>
<evidence type="ECO:0000256" key="3">
    <source>
        <dbReference type="ARBA" id="ARBA00004138"/>
    </source>
</evidence>
<evidence type="ECO:0000256" key="12">
    <source>
        <dbReference type="ARBA" id="ARBA00023180"/>
    </source>
</evidence>
<keyword evidence="6" id="KW-0926">Vacuole</keyword>
<dbReference type="PANTHER" id="PTHR13306:SF6">
    <property type="entry name" value="TRANSMEMBRANE PROTEIN 138"/>
    <property type="match status" value="1"/>
</dbReference>
<comment type="subcellular location">
    <subcellularLocation>
        <location evidence="3">Cell projection</location>
        <location evidence="3">Cilium</location>
    </subcellularLocation>
    <subcellularLocation>
        <location evidence="2">Vacuole membrane</location>
        <topology evidence="2">Multi-pass membrane protein</topology>
    </subcellularLocation>
</comment>
<evidence type="ECO:0000256" key="1">
    <source>
        <dbReference type="ARBA" id="ARBA00003709"/>
    </source>
</evidence>
<dbReference type="AlphaFoldDB" id="A0A6J2BRA5"/>
<keyword evidence="16" id="KW-1185">Reference proteome</keyword>
<evidence type="ECO:0000256" key="6">
    <source>
        <dbReference type="ARBA" id="ARBA00022554"/>
    </source>
</evidence>
<feature type="transmembrane region" description="Helical" evidence="15">
    <location>
        <begin position="81"/>
        <end position="99"/>
    </location>
</feature>
<evidence type="ECO:0000256" key="13">
    <source>
        <dbReference type="ARBA" id="ARBA00023273"/>
    </source>
</evidence>
<keyword evidence="10" id="KW-0969">Cilium</keyword>
<feature type="transmembrane region" description="Helical" evidence="15">
    <location>
        <begin position="6"/>
        <end position="24"/>
    </location>
</feature>
<evidence type="ECO:0000313" key="16">
    <source>
        <dbReference type="Proteomes" id="UP000515165"/>
    </source>
</evidence>
<dbReference type="GeneID" id="113913497"/>
<keyword evidence="11 15" id="KW-0472">Membrane</keyword>
<comment type="similarity">
    <text evidence="4">Belongs to the TMEM138 family.</text>
</comment>
<evidence type="ECO:0000256" key="2">
    <source>
        <dbReference type="ARBA" id="ARBA00004128"/>
    </source>
</evidence>
<keyword evidence="12" id="KW-0325">Glycoprotein</keyword>
<evidence type="ECO:0000256" key="15">
    <source>
        <dbReference type="SAM" id="Phobius"/>
    </source>
</evidence>
<evidence type="ECO:0000256" key="5">
    <source>
        <dbReference type="ARBA" id="ARBA00014515"/>
    </source>
</evidence>
<name>A0A6J2BRA5_ZALCA</name>
<evidence type="ECO:0000256" key="10">
    <source>
        <dbReference type="ARBA" id="ARBA00023069"/>
    </source>
</evidence>
<keyword evidence="8" id="KW-0970">Cilium biogenesis/degradation</keyword>
<organism evidence="16 17">
    <name type="scientific">Zalophus californianus</name>
    <name type="common">California sealion</name>
    <dbReference type="NCBI Taxonomy" id="9704"/>
    <lineage>
        <taxon>Eukaryota</taxon>
        <taxon>Metazoa</taxon>
        <taxon>Chordata</taxon>
        <taxon>Craniata</taxon>
        <taxon>Vertebrata</taxon>
        <taxon>Euteleostomi</taxon>
        <taxon>Mammalia</taxon>
        <taxon>Eutheria</taxon>
        <taxon>Laurasiatheria</taxon>
        <taxon>Carnivora</taxon>
        <taxon>Caniformia</taxon>
        <taxon>Pinnipedia</taxon>
        <taxon>Otariidae</taxon>
        <taxon>Zalophus</taxon>
    </lineage>
</organism>
<keyword evidence="13" id="KW-0966">Cell projection</keyword>
<evidence type="ECO:0000256" key="11">
    <source>
        <dbReference type="ARBA" id="ARBA00023136"/>
    </source>
</evidence>
<keyword evidence="9 15" id="KW-1133">Transmembrane helix</keyword>
<dbReference type="GO" id="GO:0005929">
    <property type="term" value="C:cilium"/>
    <property type="evidence" value="ECO:0007669"/>
    <property type="project" value="UniProtKB-SubCell"/>
</dbReference>
<dbReference type="PANTHER" id="PTHR13306">
    <property type="entry name" value="TRANSMEMBRANE PROTEIN 138"/>
    <property type="match status" value="1"/>
</dbReference>
<gene>
    <name evidence="17" type="primary">TMEM138</name>
</gene>
<evidence type="ECO:0000313" key="17">
    <source>
        <dbReference type="RefSeq" id="XP_027433561.1"/>
    </source>
</evidence>
<dbReference type="CTD" id="51524"/>
<dbReference type="InterPro" id="IPR024133">
    <property type="entry name" value="TM_138"/>
</dbReference>
<keyword evidence="7 15" id="KW-0812">Transmembrane</keyword>
<feature type="region of interest" description="Disordered" evidence="14">
    <location>
        <begin position="131"/>
        <end position="162"/>
    </location>
</feature>
<dbReference type="Proteomes" id="UP000515165">
    <property type="component" value="Chromosome 11"/>
</dbReference>
<feature type="transmembrane region" description="Helical" evidence="15">
    <location>
        <begin position="36"/>
        <end position="61"/>
    </location>
</feature>
<evidence type="ECO:0000256" key="14">
    <source>
        <dbReference type="SAM" id="MobiDB-lite"/>
    </source>
</evidence>
<dbReference type="GO" id="GO:0005774">
    <property type="term" value="C:vacuolar membrane"/>
    <property type="evidence" value="ECO:0007669"/>
    <property type="project" value="UniProtKB-SubCell"/>
</dbReference>
<evidence type="ECO:0000256" key="9">
    <source>
        <dbReference type="ARBA" id="ARBA00022989"/>
    </source>
</evidence>